<dbReference type="InterPro" id="IPR032675">
    <property type="entry name" value="LRR_dom_sf"/>
</dbReference>
<keyword evidence="8" id="KW-1185">Reference proteome</keyword>
<dbReference type="PANTHER" id="PTHR24361:SF762">
    <property type="entry name" value="MITOGEN-ACTIVATED PROTEIN KINASE KINASE 5"/>
    <property type="match status" value="1"/>
</dbReference>
<gene>
    <name evidence="7" type="ORF">CRG98_004675</name>
</gene>
<evidence type="ECO:0000313" key="7">
    <source>
        <dbReference type="EMBL" id="PKI74903.1"/>
    </source>
</evidence>
<dbReference type="PROSITE" id="PS50011">
    <property type="entry name" value="PROTEIN_KINASE_DOM"/>
    <property type="match status" value="1"/>
</dbReference>
<dbReference type="InterPro" id="IPR000719">
    <property type="entry name" value="Prot_kinase_dom"/>
</dbReference>
<evidence type="ECO:0000256" key="6">
    <source>
        <dbReference type="ARBA" id="ARBA00023136"/>
    </source>
</evidence>
<dbReference type="GO" id="GO:0003677">
    <property type="term" value="F:DNA binding"/>
    <property type="evidence" value="ECO:0007669"/>
    <property type="project" value="InterPro"/>
</dbReference>
<dbReference type="OrthoDB" id="1938824at2759"/>
<name>A0A2I0L2P9_PUNGR</name>
<dbReference type="PROSITE" id="PS51437">
    <property type="entry name" value="CG_1"/>
    <property type="match status" value="1"/>
</dbReference>
<evidence type="ECO:0000256" key="1">
    <source>
        <dbReference type="ARBA" id="ARBA00004370"/>
    </source>
</evidence>
<accession>A0A2I0L2P9</accession>
<dbReference type="Gene3D" id="3.80.10.10">
    <property type="entry name" value="Ribonuclease Inhibitor"/>
    <property type="match status" value="2"/>
</dbReference>
<dbReference type="PROSITE" id="PS51450">
    <property type="entry name" value="LRR"/>
    <property type="match status" value="1"/>
</dbReference>
<keyword evidence="4" id="KW-0677">Repeat</keyword>
<dbReference type="Pfam" id="PF13855">
    <property type="entry name" value="LRR_8"/>
    <property type="match status" value="1"/>
</dbReference>
<dbReference type="InterPro" id="IPR057135">
    <property type="entry name" value="At4g27190-like_LRR"/>
</dbReference>
<keyword evidence="3" id="KW-0812">Transmembrane</keyword>
<organism evidence="7 8">
    <name type="scientific">Punica granatum</name>
    <name type="common">Pomegranate</name>
    <dbReference type="NCBI Taxonomy" id="22663"/>
    <lineage>
        <taxon>Eukaryota</taxon>
        <taxon>Viridiplantae</taxon>
        <taxon>Streptophyta</taxon>
        <taxon>Embryophyta</taxon>
        <taxon>Tracheophyta</taxon>
        <taxon>Spermatophyta</taxon>
        <taxon>Magnoliopsida</taxon>
        <taxon>eudicotyledons</taxon>
        <taxon>Gunneridae</taxon>
        <taxon>Pentapetalae</taxon>
        <taxon>rosids</taxon>
        <taxon>malvids</taxon>
        <taxon>Myrtales</taxon>
        <taxon>Lythraceae</taxon>
        <taxon>Punica</taxon>
    </lineage>
</organism>
<dbReference type="EMBL" id="PGOL01000189">
    <property type="protein sequence ID" value="PKI74903.1"/>
    <property type="molecule type" value="Genomic_DNA"/>
</dbReference>
<dbReference type="SUPFAM" id="SSF52058">
    <property type="entry name" value="L domain-like"/>
    <property type="match status" value="1"/>
</dbReference>
<sequence>MDPIDPYRVMEPGALQLPLEPVRSVTDLSTPFKPSSNQILPTEIHETPVDSLLVNKAYFSEIKWLKRISSGATGVVYEAIHQPSGRRHALKVISRRHREGWARYHILPKAEPLGDGDNIRHPNVVRCHGIHYSNKQIQVLSDYVDGGTLKGFHEQDNQFLSTLTFQILRGLAYLHERKVVHRAIKPSNLLVDFEGNIKIGDWVGRDLAKTMDPRDASVGTIAYTSPERIETSMKGGDCDGYAGDIWSVGVCVLEIYQGQFPYGCEMEHAQLILKIAESEPPQAPPTASVGFRDFIDCCLQKDPSKRWTAAQLLRHPFISLHNRQNRVSTEMTGPSNTLAAYLQNRVSTEMTGPPIALAAADITKLDLNPSPGRLHTPLSGGNSHGVRLEGLLLQARHRWLKPGEILQVLQNHEKYLLTPEPPHRPLSGSLFLFNRKNLPFFRRDGHDWRTMSDQKTVKEAYHPHKVGDGDVLHSYYAQGKQNPDFERRCYWADNHIVLVHYGFVNKWRSKKEEEKKTHRDLMQTESSKGFGNGIKEHCELATLEVPTSGDQQGWAEEFHRDADSKMKLKSVMSDQDQGEDICMLSEDENPRAVWYQEDKLEVMQMESTGISEDKQNPVEMRPNSSIGMDQIETDSCCIDSDAENAMEIQAGGKHQKFTASGKCHQTQILEIQLQSNPGAPLAEWCLPVEMSVDANIEDMVTEPSSQSAQIDDALSWELFYQNVGDIVDSMDIQAIAKEIVRACGRDSRSLTIMARALSNVSDIETWEYAVDSLSLQHPSCLDDSENLTVNVWKFSIELLEDDVTINCLKNFALHSNSKEVARASLIDGWIREGMLTTHSEGEKVINNLLDAKLLELSENGGHVKLLDLGQRLVDPIFQPGEGCEFLMQGGLGLVEPPEVGEWERAKEICLMNNDLNELPEDPRCPSLSTLFLQRNHKLKMIPSSFFSHMPALEVLNLSRTRIKSLPDSLFQLVSLRRLFLNECILFRTLSAKVSGLRNLEVLDLEGTKLMGLPKEIEQLINLTCLEVSILGSTSLRLSKEAYPLIPSGVVSSLLHLEELNIDVDPDAEWWDSCAEGLVGEICSLERLNTLKFYFPKVELLRQFDATTLSHFRLIVGKHIGRIMSRIPLDIEFELERWDKYLKYILGEGVPEDVKKVLRQADAFFLDRHAKVEKLSYFGTENMEQLKCCVLGECNQLQVLMDADDVNEEGDRTCLGSLEYLYVYYMKNLVTIWRGPMQKGSLSSLKSLTLRTCPKLTSIFTLELLDNLVSLVELSVEDCPAMVSLVSCTHSAHSETSTYLPMLKKLSLHYLPELSCIYSGLQVAPRIEWLSFFDCPNLRCLELSIKEVKRIRGQRNWWEALEWSRGRPENLDDIFVPIDASAVP</sequence>
<dbReference type="GeneID" id="116203779"/>
<evidence type="ECO:0000256" key="3">
    <source>
        <dbReference type="ARBA" id="ARBA00022692"/>
    </source>
</evidence>
<keyword evidence="6" id="KW-0472">Membrane</keyword>
<dbReference type="InterPro" id="IPR011009">
    <property type="entry name" value="Kinase-like_dom_sf"/>
</dbReference>
<keyword evidence="5" id="KW-1133">Transmembrane helix</keyword>
<dbReference type="SMART" id="SM01076">
    <property type="entry name" value="CG-1"/>
    <property type="match status" value="1"/>
</dbReference>
<evidence type="ECO:0000256" key="5">
    <source>
        <dbReference type="ARBA" id="ARBA00022989"/>
    </source>
</evidence>
<reference evidence="7 8" key="1">
    <citation type="submission" date="2017-11" db="EMBL/GenBank/DDBJ databases">
        <title>De-novo sequencing of pomegranate (Punica granatum L.) genome.</title>
        <authorList>
            <person name="Akparov Z."/>
            <person name="Amiraslanov A."/>
            <person name="Hajiyeva S."/>
            <person name="Abbasov M."/>
            <person name="Kaur K."/>
            <person name="Hamwieh A."/>
            <person name="Solovyev V."/>
            <person name="Salamov A."/>
            <person name="Braich B."/>
            <person name="Kosarev P."/>
            <person name="Mahmoud A."/>
            <person name="Hajiyev E."/>
            <person name="Babayeva S."/>
            <person name="Izzatullayeva V."/>
            <person name="Mammadov A."/>
            <person name="Mammadov A."/>
            <person name="Sharifova S."/>
            <person name="Ojaghi J."/>
            <person name="Eynullazada K."/>
            <person name="Bayramov B."/>
            <person name="Abdulazimova A."/>
            <person name="Shahmuradov I."/>
        </authorList>
    </citation>
    <scope>NUCLEOTIDE SEQUENCE [LARGE SCALE GENOMIC DNA]</scope>
    <source>
        <strain evidence="8">cv. AG2017</strain>
        <tissue evidence="7">Leaf</tissue>
    </source>
</reference>
<keyword evidence="2" id="KW-0433">Leucine-rich repeat</keyword>
<dbReference type="InterPro" id="IPR005559">
    <property type="entry name" value="CG-1_dom"/>
</dbReference>
<dbReference type="InterPro" id="IPR001611">
    <property type="entry name" value="Leu-rich_rpt"/>
</dbReference>
<dbReference type="GO" id="GO:0016020">
    <property type="term" value="C:membrane"/>
    <property type="evidence" value="ECO:0007669"/>
    <property type="project" value="UniProtKB-SubCell"/>
</dbReference>
<dbReference type="Gene3D" id="1.10.510.10">
    <property type="entry name" value="Transferase(Phosphotransferase) domain 1"/>
    <property type="match status" value="1"/>
</dbReference>
<dbReference type="Proteomes" id="UP000233551">
    <property type="component" value="Unassembled WGS sequence"/>
</dbReference>
<comment type="subcellular location">
    <subcellularLocation>
        <location evidence="1">Membrane</location>
    </subcellularLocation>
</comment>
<dbReference type="SUPFAM" id="SSF56112">
    <property type="entry name" value="Protein kinase-like (PK-like)"/>
    <property type="match status" value="1"/>
</dbReference>
<evidence type="ECO:0000256" key="4">
    <source>
        <dbReference type="ARBA" id="ARBA00022737"/>
    </source>
</evidence>
<proteinExistence type="predicted"/>
<dbReference type="GO" id="GO:0004674">
    <property type="term" value="F:protein serine/threonine kinase activity"/>
    <property type="evidence" value="ECO:0007669"/>
    <property type="project" value="TreeGrafter"/>
</dbReference>
<dbReference type="SMART" id="SM00369">
    <property type="entry name" value="LRR_TYP"/>
    <property type="match status" value="3"/>
</dbReference>
<evidence type="ECO:0000313" key="8">
    <source>
        <dbReference type="Proteomes" id="UP000233551"/>
    </source>
</evidence>
<evidence type="ECO:0000256" key="2">
    <source>
        <dbReference type="ARBA" id="ARBA00022614"/>
    </source>
</evidence>
<dbReference type="Pfam" id="PF23247">
    <property type="entry name" value="LRR_RPS2"/>
    <property type="match status" value="1"/>
</dbReference>
<dbReference type="PANTHER" id="PTHR24361">
    <property type="entry name" value="MITOGEN-ACTIVATED KINASE KINASE KINASE"/>
    <property type="match status" value="1"/>
</dbReference>
<dbReference type="Pfam" id="PF03859">
    <property type="entry name" value="CG-1"/>
    <property type="match status" value="1"/>
</dbReference>
<dbReference type="InterPro" id="IPR003591">
    <property type="entry name" value="Leu-rich_rpt_typical-subtyp"/>
</dbReference>
<protein>
    <submittedName>
        <fullName evidence="7">Uncharacterized protein</fullName>
    </submittedName>
</protein>
<dbReference type="GO" id="GO:0005524">
    <property type="term" value="F:ATP binding"/>
    <property type="evidence" value="ECO:0007669"/>
    <property type="project" value="InterPro"/>
</dbReference>
<dbReference type="STRING" id="22663.A0A2I0L2P9"/>
<dbReference type="InterPro" id="IPR053235">
    <property type="entry name" value="Ser_Thr_kinase"/>
</dbReference>
<comment type="caution">
    <text evidence="7">The sequence shown here is derived from an EMBL/GenBank/DDBJ whole genome shotgun (WGS) entry which is preliminary data.</text>
</comment>
<dbReference type="GO" id="GO:0005737">
    <property type="term" value="C:cytoplasm"/>
    <property type="evidence" value="ECO:0007669"/>
    <property type="project" value="TreeGrafter"/>
</dbReference>
<dbReference type="Pfam" id="PF00069">
    <property type="entry name" value="Pkinase"/>
    <property type="match status" value="1"/>
</dbReference>